<protein>
    <submittedName>
        <fullName evidence="2">Uncharacterized protein</fullName>
    </submittedName>
</protein>
<proteinExistence type="predicted"/>
<accession>A0AA39ZV23</accession>
<dbReference type="EMBL" id="JAUIRO010000008">
    <property type="protein sequence ID" value="KAK0704064.1"/>
    <property type="molecule type" value="Genomic_DNA"/>
</dbReference>
<comment type="caution">
    <text evidence="2">The sequence shown here is derived from an EMBL/GenBank/DDBJ whole genome shotgun (WGS) entry which is preliminary data.</text>
</comment>
<evidence type="ECO:0000313" key="3">
    <source>
        <dbReference type="Proteomes" id="UP001172101"/>
    </source>
</evidence>
<reference evidence="2" key="1">
    <citation type="submission" date="2023-06" db="EMBL/GenBank/DDBJ databases">
        <title>Genome-scale phylogeny and comparative genomics of the fungal order Sordariales.</title>
        <authorList>
            <consortium name="Lawrence Berkeley National Laboratory"/>
            <person name="Hensen N."/>
            <person name="Bonometti L."/>
            <person name="Westerberg I."/>
            <person name="Brannstrom I.O."/>
            <person name="Guillou S."/>
            <person name="Cros-Aarteil S."/>
            <person name="Calhoun S."/>
            <person name="Haridas S."/>
            <person name="Kuo A."/>
            <person name="Mondo S."/>
            <person name="Pangilinan J."/>
            <person name="Riley R."/>
            <person name="LaButti K."/>
            <person name="Andreopoulos B."/>
            <person name="Lipzen A."/>
            <person name="Chen C."/>
            <person name="Yanf M."/>
            <person name="Daum C."/>
            <person name="Ng V."/>
            <person name="Clum A."/>
            <person name="Steindorff A."/>
            <person name="Ohm R."/>
            <person name="Martin F."/>
            <person name="Silar P."/>
            <person name="Natvig D."/>
            <person name="Lalanne C."/>
            <person name="Gautier V."/>
            <person name="Ament-velasquez S.L."/>
            <person name="Kruys A."/>
            <person name="Hutchinson M.I."/>
            <person name="Powell A.J."/>
            <person name="Barry K."/>
            <person name="Miller A.N."/>
            <person name="Grigoriev I.V."/>
            <person name="Debuchy R."/>
            <person name="Gladieux P."/>
            <person name="Thoren M.H."/>
            <person name="Johannesson H."/>
        </authorList>
    </citation>
    <scope>NUCLEOTIDE SEQUENCE</scope>
    <source>
        <strain evidence="2">SMH2392-1A</strain>
    </source>
</reference>
<dbReference type="Proteomes" id="UP001172101">
    <property type="component" value="Unassembled WGS sequence"/>
</dbReference>
<gene>
    <name evidence="2" type="ORF">B0T26DRAFT_522578</name>
</gene>
<dbReference type="RefSeq" id="XP_060290923.1">
    <property type="nucleotide sequence ID" value="XM_060435484.1"/>
</dbReference>
<keyword evidence="3" id="KW-1185">Reference proteome</keyword>
<feature type="region of interest" description="Disordered" evidence="1">
    <location>
        <begin position="170"/>
        <end position="201"/>
    </location>
</feature>
<dbReference type="GeneID" id="85318754"/>
<sequence length="201" mass="21352">MLFEGGRDGQWRSRTLAVAGLLKALCQSWFCGISPYPGADGGKLGGGWGVLVGVGGPTTEPEDGKRLPWPTGRALGSAPFPQRLRRPEAPTCGDATLEKSAAFLVPKPEGGKKSKNPFVQPVTSFQAGMHLSPSQSRALLTSDNVHILRSSLTMAAVGIFLRSARSGKQARRVSCDATGRRSPLRNRAKPNEPAPGYTKQC</sequence>
<evidence type="ECO:0000256" key="1">
    <source>
        <dbReference type="SAM" id="MobiDB-lite"/>
    </source>
</evidence>
<dbReference type="AlphaFoldDB" id="A0AA39ZV23"/>
<evidence type="ECO:0000313" key="2">
    <source>
        <dbReference type="EMBL" id="KAK0704064.1"/>
    </source>
</evidence>
<name>A0AA39ZV23_9PEZI</name>
<organism evidence="2 3">
    <name type="scientific">Lasiosphaeria miniovina</name>
    <dbReference type="NCBI Taxonomy" id="1954250"/>
    <lineage>
        <taxon>Eukaryota</taxon>
        <taxon>Fungi</taxon>
        <taxon>Dikarya</taxon>
        <taxon>Ascomycota</taxon>
        <taxon>Pezizomycotina</taxon>
        <taxon>Sordariomycetes</taxon>
        <taxon>Sordariomycetidae</taxon>
        <taxon>Sordariales</taxon>
        <taxon>Lasiosphaeriaceae</taxon>
        <taxon>Lasiosphaeria</taxon>
    </lineage>
</organism>